<organism evidence="7 8">
    <name type="scientific">Knipowitschia caucasica</name>
    <name type="common">Caucasian dwarf goby</name>
    <name type="synonym">Pomatoschistus caucasicus</name>
    <dbReference type="NCBI Taxonomy" id="637954"/>
    <lineage>
        <taxon>Eukaryota</taxon>
        <taxon>Metazoa</taxon>
        <taxon>Chordata</taxon>
        <taxon>Craniata</taxon>
        <taxon>Vertebrata</taxon>
        <taxon>Euteleostomi</taxon>
        <taxon>Actinopterygii</taxon>
        <taxon>Neopterygii</taxon>
        <taxon>Teleostei</taxon>
        <taxon>Neoteleostei</taxon>
        <taxon>Acanthomorphata</taxon>
        <taxon>Gobiaria</taxon>
        <taxon>Gobiiformes</taxon>
        <taxon>Gobioidei</taxon>
        <taxon>Gobiidae</taxon>
        <taxon>Gobiinae</taxon>
        <taxon>Knipowitschia</taxon>
    </lineage>
</organism>
<evidence type="ECO:0000256" key="4">
    <source>
        <dbReference type="ARBA" id="ARBA00022989"/>
    </source>
</evidence>
<dbReference type="InterPro" id="IPR023271">
    <property type="entry name" value="Aquaporin-like"/>
</dbReference>
<feature type="transmembrane region" description="Helical" evidence="6">
    <location>
        <begin position="256"/>
        <end position="276"/>
    </location>
</feature>
<comment type="caution">
    <text evidence="6">Lacks conserved residue(s) required for the propagation of feature annotation.</text>
</comment>
<dbReference type="PANTHER" id="PTHR21191:SF7">
    <property type="entry name" value="AQUAPORIN-11"/>
    <property type="match status" value="1"/>
</dbReference>
<dbReference type="Gene3D" id="1.20.1080.10">
    <property type="entry name" value="Glycerol uptake facilitator protein"/>
    <property type="match status" value="1"/>
</dbReference>
<keyword evidence="5 6" id="KW-0472">Membrane</keyword>
<evidence type="ECO:0000256" key="1">
    <source>
        <dbReference type="ARBA" id="ARBA00004141"/>
    </source>
</evidence>
<evidence type="ECO:0000256" key="5">
    <source>
        <dbReference type="ARBA" id="ARBA00023136"/>
    </source>
</evidence>
<protein>
    <recommendedName>
        <fullName evidence="6">Aquaporin</fullName>
    </recommendedName>
</protein>
<evidence type="ECO:0000256" key="3">
    <source>
        <dbReference type="ARBA" id="ARBA00022692"/>
    </source>
</evidence>
<dbReference type="GO" id="GO:0015267">
    <property type="term" value="F:channel activity"/>
    <property type="evidence" value="ECO:0007669"/>
    <property type="project" value="InterPro"/>
</dbReference>
<dbReference type="EMBL" id="OZ035832">
    <property type="protein sequence ID" value="CAL1571964.1"/>
    <property type="molecule type" value="Genomic_DNA"/>
</dbReference>
<feature type="transmembrane region" description="Helical" evidence="6">
    <location>
        <begin position="214"/>
        <end position="236"/>
    </location>
</feature>
<dbReference type="GO" id="GO:0005737">
    <property type="term" value="C:cytoplasm"/>
    <property type="evidence" value="ECO:0007669"/>
    <property type="project" value="TreeGrafter"/>
</dbReference>
<evidence type="ECO:0000256" key="2">
    <source>
        <dbReference type="ARBA" id="ARBA00005900"/>
    </source>
</evidence>
<dbReference type="PANTHER" id="PTHR21191">
    <property type="entry name" value="AQUAPORIN"/>
    <property type="match status" value="1"/>
</dbReference>
<keyword evidence="3 6" id="KW-0812">Transmembrane</keyword>
<reference evidence="7 8" key="1">
    <citation type="submission" date="2024-04" db="EMBL/GenBank/DDBJ databases">
        <authorList>
            <person name="Waldvogel A.-M."/>
            <person name="Schoenle A."/>
        </authorList>
    </citation>
    <scope>NUCLEOTIDE SEQUENCE [LARGE SCALE GENOMIC DNA]</scope>
</reference>
<comment type="subcellular location">
    <subcellularLocation>
        <location evidence="1">Membrane</location>
        <topology evidence="1">Multi-pass membrane protein</topology>
    </subcellularLocation>
</comment>
<keyword evidence="8" id="KW-1185">Reference proteome</keyword>
<dbReference type="InterPro" id="IPR000425">
    <property type="entry name" value="MIP"/>
</dbReference>
<gene>
    <name evidence="7" type="ORF">KC01_LOCUS4019</name>
</gene>
<evidence type="ECO:0000313" key="7">
    <source>
        <dbReference type="EMBL" id="CAL1571964.1"/>
    </source>
</evidence>
<dbReference type="SUPFAM" id="SSF81338">
    <property type="entry name" value="Aquaporin-like"/>
    <property type="match status" value="1"/>
</dbReference>
<proteinExistence type="inferred from homology"/>
<evidence type="ECO:0000313" key="8">
    <source>
        <dbReference type="Proteomes" id="UP001497482"/>
    </source>
</evidence>
<dbReference type="InterPro" id="IPR051883">
    <property type="entry name" value="AQP11/12_channel"/>
</dbReference>
<comment type="similarity">
    <text evidence="2">Belongs to the MIP/aquaporin (TC 1.A.8) family. AQP11/AQP12 subfamily.</text>
</comment>
<sequence>MAEDRAAEGAARGAAEGAAEGAAWAAERTDLLVSLLLLSGVVLLSDALRRMLLRRLPGHSALYAHAAEFVCTLQLCCCTHELRVLSEVGRIERRLAHTLTYVVAVVHGLTFRGATGNPACTLVHTYRQRLVPAAALCKCACQFAAAAAARVLMPLAWSLGLSGMHVRHEASGFRCTSPVDAPLTAAAVELACAFAVQTAVTHTRTLELKYRVHAVAAVITTAVYAGGARTGAVYNPALAFSTQFRCEGPSLPEYCVVYWLGPVLGMLGSVLFYDWLEVWKSERWR</sequence>
<dbReference type="InterPro" id="IPR016697">
    <property type="entry name" value="Aquaporin_11/12"/>
</dbReference>
<dbReference type="PIRSF" id="PIRSF017529">
    <property type="entry name" value="Aquaporin_11/12"/>
    <property type="match status" value="1"/>
</dbReference>
<keyword evidence="4 6" id="KW-1133">Transmembrane helix</keyword>
<name>A0AAV2J350_KNICA</name>
<dbReference type="Pfam" id="PF00230">
    <property type="entry name" value="MIP"/>
    <property type="match status" value="1"/>
</dbReference>
<dbReference type="Proteomes" id="UP001497482">
    <property type="component" value="Chromosome 10"/>
</dbReference>
<dbReference type="GO" id="GO:0016020">
    <property type="term" value="C:membrane"/>
    <property type="evidence" value="ECO:0007669"/>
    <property type="project" value="UniProtKB-SubCell"/>
</dbReference>
<accession>A0AAV2J350</accession>
<dbReference type="AlphaFoldDB" id="A0AAV2J350"/>
<evidence type="ECO:0000256" key="6">
    <source>
        <dbReference type="PIRNR" id="PIRNR017529"/>
    </source>
</evidence>